<dbReference type="PANTHER" id="PTHR37017:SF11">
    <property type="entry name" value="ESTERASE_LIPASE_THIOESTERASE DOMAIN-CONTAINING PROTEIN"/>
    <property type="match status" value="1"/>
</dbReference>
<evidence type="ECO:0000313" key="3">
    <source>
        <dbReference type="Proteomes" id="UP000799437"/>
    </source>
</evidence>
<dbReference type="SUPFAM" id="SSF53474">
    <property type="entry name" value="alpha/beta-Hydrolases"/>
    <property type="match status" value="1"/>
</dbReference>
<sequence length="255" mass="27849">MSKPIFVFTAGAWNSPDTFDPVIDILAQNGYESRKIDLPSLGGDPVTKGFEEDVQLIRATVTELVDTTRSIVMVAHSYSGLPVSEALQDLGVHERAKKGHVGGVAHIVYISAMMIPEGATIGNSDTGDGVHLFWQVDLDKGIVWVEKEQQLNLWFHDLPPDQAEQWAARTRVHSLGVLWSKTSYAAWRYIPSTYVIPEDDRGFAVAAMEAMVETARIASPTALKETKRIPGAGHFVMLSKPGAVAEILGEVASYC</sequence>
<dbReference type="InterPro" id="IPR052897">
    <property type="entry name" value="Sec-Metab_Biosynth_Hydrolase"/>
</dbReference>
<accession>A0A6A6WKV0</accession>
<dbReference type="Proteomes" id="UP000799437">
    <property type="component" value="Unassembled WGS sequence"/>
</dbReference>
<dbReference type="InterPro" id="IPR029058">
    <property type="entry name" value="AB_hydrolase_fold"/>
</dbReference>
<dbReference type="Gene3D" id="3.40.50.1820">
    <property type="entry name" value="alpha/beta hydrolase"/>
    <property type="match status" value="1"/>
</dbReference>
<dbReference type="EMBL" id="ML996565">
    <property type="protein sequence ID" value="KAF2762830.1"/>
    <property type="molecule type" value="Genomic_DNA"/>
</dbReference>
<organism evidence="2 3">
    <name type="scientific">Pseudovirgaria hyperparasitica</name>
    <dbReference type="NCBI Taxonomy" id="470096"/>
    <lineage>
        <taxon>Eukaryota</taxon>
        <taxon>Fungi</taxon>
        <taxon>Dikarya</taxon>
        <taxon>Ascomycota</taxon>
        <taxon>Pezizomycotina</taxon>
        <taxon>Dothideomycetes</taxon>
        <taxon>Dothideomycetes incertae sedis</taxon>
        <taxon>Acrospermales</taxon>
        <taxon>Acrospermaceae</taxon>
        <taxon>Pseudovirgaria</taxon>
    </lineage>
</organism>
<feature type="domain" description="AB hydrolase-1" evidence="1">
    <location>
        <begin position="7"/>
        <end position="246"/>
    </location>
</feature>
<dbReference type="GO" id="GO:0016787">
    <property type="term" value="F:hydrolase activity"/>
    <property type="evidence" value="ECO:0007669"/>
    <property type="project" value="UniProtKB-KW"/>
</dbReference>
<dbReference type="GeneID" id="54486157"/>
<keyword evidence="2" id="KW-0378">Hydrolase</keyword>
<dbReference type="InterPro" id="IPR000073">
    <property type="entry name" value="AB_hydrolase_1"/>
</dbReference>
<keyword evidence="3" id="KW-1185">Reference proteome</keyword>
<gene>
    <name evidence="2" type="ORF">EJ05DRAFT_481708</name>
</gene>
<name>A0A6A6WKV0_9PEZI</name>
<dbReference type="PANTHER" id="PTHR37017">
    <property type="entry name" value="AB HYDROLASE-1 DOMAIN-CONTAINING PROTEIN-RELATED"/>
    <property type="match status" value="1"/>
</dbReference>
<dbReference type="RefSeq" id="XP_033605281.1">
    <property type="nucleotide sequence ID" value="XM_033745103.1"/>
</dbReference>
<proteinExistence type="predicted"/>
<evidence type="ECO:0000313" key="2">
    <source>
        <dbReference type="EMBL" id="KAF2762830.1"/>
    </source>
</evidence>
<evidence type="ECO:0000259" key="1">
    <source>
        <dbReference type="Pfam" id="PF12697"/>
    </source>
</evidence>
<dbReference type="Pfam" id="PF12697">
    <property type="entry name" value="Abhydrolase_6"/>
    <property type="match status" value="1"/>
</dbReference>
<protein>
    <submittedName>
        <fullName evidence="2">Alpha/beta-hydrolase</fullName>
    </submittedName>
</protein>
<dbReference type="OrthoDB" id="1263307at2759"/>
<dbReference type="AlphaFoldDB" id="A0A6A6WKV0"/>
<reference evidence="2" key="1">
    <citation type="journal article" date="2020" name="Stud. Mycol.">
        <title>101 Dothideomycetes genomes: a test case for predicting lifestyles and emergence of pathogens.</title>
        <authorList>
            <person name="Haridas S."/>
            <person name="Albert R."/>
            <person name="Binder M."/>
            <person name="Bloem J."/>
            <person name="Labutti K."/>
            <person name="Salamov A."/>
            <person name="Andreopoulos B."/>
            <person name="Baker S."/>
            <person name="Barry K."/>
            <person name="Bills G."/>
            <person name="Bluhm B."/>
            <person name="Cannon C."/>
            <person name="Castanera R."/>
            <person name="Culley D."/>
            <person name="Daum C."/>
            <person name="Ezra D."/>
            <person name="Gonzalez J."/>
            <person name="Henrissat B."/>
            <person name="Kuo A."/>
            <person name="Liang C."/>
            <person name="Lipzen A."/>
            <person name="Lutzoni F."/>
            <person name="Magnuson J."/>
            <person name="Mondo S."/>
            <person name="Nolan M."/>
            <person name="Ohm R."/>
            <person name="Pangilinan J."/>
            <person name="Park H.-J."/>
            <person name="Ramirez L."/>
            <person name="Alfaro M."/>
            <person name="Sun H."/>
            <person name="Tritt A."/>
            <person name="Yoshinaga Y."/>
            <person name="Zwiers L.-H."/>
            <person name="Turgeon B."/>
            <person name="Goodwin S."/>
            <person name="Spatafora J."/>
            <person name="Crous P."/>
            <person name="Grigoriev I."/>
        </authorList>
    </citation>
    <scope>NUCLEOTIDE SEQUENCE</scope>
    <source>
        <strain evidence="2">CBS 121739</strain>
    </source>
</reference>